<comment type="subcellular location">
    <subcellularLocation>
        <location evidence="1 12">Cell membrane</location>
        <topology evidence="1 12">Lipid-anchor</topology>
        <topology evidence="1 12">GPI-anchor</topology>
    </subcellularLocation>
</comment>
<evidence type="ECO:0000256" key="6">
    <source>
        <dbReference type="ARBA" id="ARBA00022974"/>
    </source>
</evidence>
<evidence type="ECO:0000256" key="7">
    <source>
        <dbReference type="ARBA" id="ARBA00023136"/>
    </source>
</evidence>
<dbReference type="PANTHER" id="PTHR10822">
    <property type="entry name" value="GLYPICAN"/>
    <property type="match status" value="1"/>
</dbReference>
<keyword evidence="10 12" id="KW-0449">Lipoprotein</keyword>
<keyword evidence="5" id="KW-0732">Signal</keyword>
<evidence type="ECO:0000313" key="14">
    <source>
        <dbReference type="Proteomes" id="UP000886611"/>
    </source>
</evidence>
<dbReference type="GO" id="GO:0016477">
    <property type="term" value="P:cell migration"/>
    <property type="evidence" value="ECO:0007669"/>
    <property type="project" value="TreeGrafter"/>
</dbReference>
<sequence>MFLFFFFPETFETVIRQAENYTISLFRTTYRNMAAEASTAVKELFTDIGLFVLNSELSIEESVHRFFDALFPLVYNHLINPGLTDIAVDYSECLRMARKDLSPFGSIPKISVSQMVKSLVPSRIFLQALNLGIEVINTTDHLQYTKECHRALLKMQYCPHCQGLTQSKPCMGYCLNVIRGCLASMVEIDPHWREYIRSLEQLSNKMQETFDIEKVLLNFHSLVNEAVMLAQKNGPKLSVQVNKVCGHPSRKAGQSSDQVLDTSKEKILPKVTRPDTEETLSSKRNEFIDSLRLYRTFYGAVADQLCASELAAPDGLSCWNGVDLVKR</sequence>
<evidence type="ECO:0000256" key="5">
    <source>
        <dbReference type="ARBA" id="ARBA00022729"/>
    </source>
</evidence>
<dbReference type="GO" id="GO:0098552">
    <property type="term" value="C:side of membrane"/>
    <property type="evidence" value="ECO:0007669"/>
    <property type="project" value="UniProtKB-KW"/>
</dbReference>
<accession>A0A8X8BJQ9</accession>
<keyword evidence="8" id="KW-0325">Glycoprotein</keyword>
<dbReference type="AlphaFoldDB" id="A0A8X8BJQ9"/>
<reference evidence="13 14" key="1">
    <citation type="journal article" date="2021" name="Cell">
        <title>Tracing the genetic footprints of vertebrate landing in non-teleost ray-finned fishes.</title>
        <authorList>
            <person name="Bi X."/>
            <person name="Wang K."/>
            <person name="Yang L."/>
            <person name="Pan H."/>
            <person name="Jiang H."/>
            <person name="Wei Q."/>
            <person name="Fang M."/>
            <person name="Yu H."/>
            <person name="Zhu C."/>
            <person name="Cai Y."/>
            <person name="He Y."/>
            <person name="Gan X."/>
            <person name="Zeng H."/>
            <person name="Yu D."/>
            <person name="Zhu Y."/>
            <person name="Jiang H."/>
            <person name="Qiu Q."/>
            <person name="Yang H."/>
            <person name="Zhang Y.E."/>
            <person name="Wang W."/>
            <person name="Zhu M."/>
            <person name="He S."/>
            <person name="Zhang G."/>
        </authorList>
    </citation>
    <scope>NUCLEOTIDE SEQUENCE [LARGE SCALE GENOMIC DNA]</scope>
    <source>
        <strain evidence="13">Bchr_013</strain>
    </source>
</reference>
<feature type="non-terminal residue" evidence="13">
    <location>
        <position position="327"/>
    </location>
</feature>
<evidence type="ECO:0000256" key="12">
    <source>
        <dbReference type="RuleBase" id="RU003519"/>
    </source>
</evidence>
<feature type="non-terminal residue" evidence="13">
    <location>
        <position position="1"/>
    </location>
</feature>
<evidence type="ECO:0000256" key="9">
    <source>
        <dbReference type="ARBA" id="ARBA00023207"/>
    </source>
</evidence>
<evidence type="ECO:0000256" key="10">
    <source>
        <dbReference type="ARBA" id="ARBA00023288"/>
    </source>
</evidence>
<evidence type="ECO:0000256" key="3">
    <source>
        <dbReference type="ARBA" id="ARBA00022475"/>
    </source>
</evidence>
<dbReference type="GO" id="GO:0005576">
    <property type="term" value="C:extracellular region"/>
    <property type="evidence" value="ECO:0007669"/>
    <property type="project" value="TreeGrafter"/>
</dbReference>
<evidence type="ECO:0000256" key="11">
    <source>
        <dbReference type="RuleBase" id="RU003518"/>
    </source>
</evidence>
<evidence type="ECO:0000256" key="8">
    <source>
        <dbReference type="ARBA" id="ARBA00023180"/>
    </source>
</evidence>
<gene>
    <name evidence="13" type="primary">Gpc5_1</name>
    <name evidence="13" type="ORF">GTO96_0013631</name>
</gene>
<keyword evidence="3" id="KW-1003">Cell membrane</keyword>
<protein>
    <submittedName>
        <fullName evidence="13">GPC5 protein</fullName>
    </submittedName>
</protein>
<dbReference type="EMBL" id="JAATIS010008602">
    <property type="protein sequence ID" value="KAG2456751.1"/>
    <property type="molecule type" value="Genomic_DNA"/>
</dbReference>
<dbReference type="PROSITE" id="PS01207">
    <property type="entry name" value="GLYPICAN"/>
    <property type="match status" value="1"/>
</dbReference>
<comment type="function">
    <text evidence="12">Cell surface proteoglycan.</text>
</comment>
<keyword evidence="6 12" id="KW-0654">Proteoglycan</keyword>
<comment type="caution">
    <text evidence="13">The sequence shown here is derived from an EMBL/GenBank/DDBJ whole genome shotgun (WGS) entry which is preliminary data.</text>
</comment>
<evidence type="ECO:0000256" key="4">
    <source>
        <dbReference type="ARBA" id="ARBA00022622"/>
    </source>
</evidence>
<dbReference type="GO" id="GO:0009986">
    <property type="term" value="C:cell surface"/>
    <property type="evidence" value="ECO:0007669"/>
    <property type="project" value="TreeGrafter"/>
</dbReference>
<dbReference type="Proteomes" id="UP000886611">
    <property type="component" value="Unassembled WGS sequence"/>
</dbReference>
<dbReference type="InterPro" id="IPR001863">
    <property type="entry name" value="Glypican"/>
</dbReference>
<keyword evidence="7 12" id="KW-0472">Membrane</keyword>
<evidence type="ECO:0000313" key="13">
    <source>
        <dbReference type="EMBL" id="KAG2456751.1"/>
    </source>
</evidence>
<dbReference type="GO" id="GO:0090263">
    <property type="term" value="P:positive regulation of canonical Wnt signaling pathway"/>
    <property type="evidence" value="ECO:0007669"/>
    <property type="project" value="TreeGrafter"/>
</dbReference>
<dbReference type="GO" id="GO:0005886">
    <property type="term" value="C:plasma membrane"/>
    <property type="evidence" value="ECO:0007669"/>
    <property type="project" value="UniProtKB-SubCell"/>
</dbReference>
<evidence type="ECO:0000256" key="2">
    <source>
        <dbReference type="ARBA" id="ARBA00010260"/>
    </source>
</evidence>
<dbReference type="Pfam" id="PF01153">
    <property type="entry name" value="Glypican"/>
    <property type="match status" value="1"/>
</dbReference>
<proteinExistence type="inferred from homology"/>
<evidence type="ECO:0000256" key="1">
    <source>
        <dbReference type="ARBA" id="ARBA00004609"/>
    </source>
</evidence>
<name>A0A8X8BJQ9_POLSE</name>
<comment type="similarity">
    <text evidence="2 11">Belongs to the glypican family.</text>
</comment>
<dbReference type="PANTHER" id="PTHR10822:SF12">
    <property type="entry name" value="GLYPICAN-5"/>
    <property type="match status" value="1"/>
</dbReference>
<organism evidence="13 14">
    <name type="scientific">Polypterus senegalus</name>
    <name type="common">Senegal bichir</name>
    <dbReference type="NCBI Taxonomy" id="55291"/>
    <lineage>
        <taxon>Eukaryota</taxon>
        <taxon>Metazoa</taxon>
        <taxon>Chordata</taxon>
        <taxon>Craniata</taxon>
        <taxon>Vertebrata</taxon>
        <taxon>Euteleostomi</taxon>
        <taxon>Actinopterygii</taxon>
        <taxon>Polypteriformes</taxon>
        <taxon>Polypteridae</taxon>
        <taxon>Polypterus</taxon>
    </lineage>
</organism>
<dbReference type="InterPro" id="IPR019803">
    <property type="entry name" value="Glypican_CS"/>
</dbReference>
<keyword evidence="4 12" id="KW-0336">GPI-anchor</keyword>
<keyword evidence="14" id="KW-1185">Reference proteome</keyword>
<dbReference type="GO" id="GO:1905475">
    <property type="term" value="P:regulation of protein localization to membrane"/>
    <property type="evidence" value="ECO:0007669"/>
    <property type="project" value="TreeGrafter"/>
</dbReference>
<keyword evidence="9 12" id="KW-0357">Heparan sulfate</keyword>